<reference evidence="1 2" key="2">
    <citation type="submission" date="2009-02" db="EMBL/GenBank/DDBJ databases">
        <title>Draft genome sequence of Clostridium methylpentosum (DSM 5476).</title>
        <authorList>
            <person name="Sudarsanam P."/>
            <person name="Ley R."/>
            <person name="Guruge J."/>
            <person name="Turnbaugh P.J."/>
            <person name="Mahowald M."/>
            <person name="Liep D."/>
            <person name="Gordon J."/>
        </authorList>
    </citation>
    <scope>NUCLEOTIDE SEQUENCE [LARGE SCALE GENOMIC DNA]</scope>
    <source>
        <strain evidence="1 2">DSM 5476</strain>
    </source>
</reference>
<dbReference type="Proteomes" id="UP000003340">
    <property type="component" value="Unassembled WGS sequence"/>
</dbReference>
<reference evidence="1 2" key="1">
    <citation type="submission" date="2009-01" db="EMBL/GenBank/DDBJ databases">
        <authorList>
            <person name="Fulton L."/>
            <person name="Clifton S."/>
            <person name="Fulton B."/>
            <person name="Xu J."/>
            <person name="Minx P."/>
            <person name="Pepin K.H."/>
            <person name="Johnson M."/>
            <person name="Bhonagiri V."/>
            <person name="Nash W.E."/>
            <person name="Mardis E.R."/>
            <person name="Wilson R.K."/>
        </authorList>
    </citation>
    <scope>NUCLEOTIDE SEQUENCE [LARGE SCALE GENOMIC DNA]</scope>
    <source>
        <strain evidence="1 2">DSM 5476</strain>
    </source>
</reference>
<keyword evidence="2" id="KW-1185">Reference proteome</keyword>
<sequence length="54" mass="5950">MSLHASQVTDPYFFSGIATGFPRWAAKRIGSVNKSRQPLHGEIVKIAFPPKPLV</sequence>
<dbReference type="EMBL" id="ACEC01000040">
    <property type="protein sequence ID" value="EEG31285.1"/>
    <property type="molecule type" value="Genomic_DNA"/>
</dbReference>
<evidence type="ECO:0000313" key="2">
    <source>
        <dbReference type="Proteomes" id="UP000003340"/>
    </source>
</evidence>
<accession>C0EB65</accession>
<name>C0EB65_9FIRM</name>
<protein>
    <submittedName>
        <fullName evidence="1">Uncharacterized protein</fullName>
    </submittedName>
</protein>
<proteinExistence type="predicted"/>
<dbReference type="HOGENOM" id="CLU_3042059_0_0_9"/>
<comment type="caution">
    <text evidence="1">The sequence shown here is derived from an EMBL/GenBank/DDBJ whole genome shotgun (WGS) entry which is preliminary data.</text>
</comment>
<dbReference type="AlphaFoldDB" id="C0EB65"/>
<gene>
    <name evidence="1" type="ORF">CLOSTMETH_01082</name>
</gene>
<organism evidence="1 2">
    <name type="scientific">[Clostridium] methylpentosum DSM 5476</name>
    <dbReference type="NCBI Taxonomy" id="537013"/>
    <lineage>
        <taxon>Bacteria</taxon>
        <taxon>Bacillati</taxon>
        <taxon>Bacillota</taxon>
        <taxon>Clostridia</taxon>
        <taxon>Eubacteriales</taxon>
        <taxon>Oscillospiraceae</taxon>
        <taxon>Oscillospiraceae incertae sedis</taxon>
    </lineage>
</organism>
<evidence type="ECO:0000313" key="1">
    <source>
        <dbReference type="EMBL" id="EEG31285.1"/>
    </source>
</evidence>